<evidence type="ECO:0000313" key="4">
    <source>
        <dbReference type="EMBL" id="KAK0385897.1"/>
    </source>
</evidence>
<dbReference type="InterPro" id="IPR052254">
    <property type="entry name" value="CUL4-DDB1_E3_ligase_receptor"/>
</dbReference>
<feature type="region of interest" description="Disordered" evidence="3">
    <location>
        <begin position="299"/>
        <end position="319"/>
    </location>
</feature>
<proteinExistence type="predicted"/>
<evidence type="ECO:0000313" key="5">
    <source>
        <dbReference type="Proteomes" id="UP001175261"/>
    </source>
</evidence>
<reference evidence="4" key="1">
    <citation type="submission" date="2022-10" db="EMBL/GenBank/DDBJ databases">
        <title>Determination and structural analysis of whole genome sequence of Sarocladium strictum F4-1.</title>
        <authorList>
            <person name="Hu L."/>
            <person name="Jiang Y."/>
        </authorList>
    </citation>
    <scope>NUCLEOTIDE SEQUENCE</scope>
    <source>
        <strain evidence="4">F4-1</strain>
    </source>
</reference>
<dbReference type="EMBL" id="JAPDFR010000006">
    <property type="protein sequence ID" value="KAK0385897.1"/>
    <property type="molecule type" value="Genomic_DNA"/>
</dbReference>
<sequence>MSRLEIPGYYFDEEKGKYFKIVKSHLAPSTAAYSSDNVKRRKLEDEANRAADRRKRLLRNHIRRHASLSNDSLTSSLLDHEVGAASRAKGLSARVSFEYGDKEMRGRCWARGLEGKGEVSFAPSFVRGRMANMGCFWVDGGDEVRGMGVGYGALDEETLVGSYIPTDENERICFSRDSTYMRPLEMPSYRTEIVRCPQMSSIKYHAPSHRILLTSRELDHSAGLYIFSPPLSEEGSGQPRWLLGEANQYQRLSTLHRLREQWVVHGSTPAPPSLPSTLCVLGTNAGLLRVSSSEAVSWLSSPPSENSSSPSHHGRKAGPQLPREIFSQDFQLDNPNVLYAGGRQPRLWRTDLRTGGREWGFELVESSLAHVKSLNGGREVLVAGPRDLMAVYDVRMFGGRSSAADLRGSRTRGAKGVARPVVTFPEHKNEAHIHTGLDVSHDLGIVAAGQGDGTVKLFSTMSGRTLKIGGGGGHGKSSGKKKEKAGYEGLESVKTDTPIKAVMFQRMPWERWESLWVAEGPALRKFSFGAREWEDEV</sequence>
<dbReference type="Proteomes" id="UP001175261">
    <property type="component" value="Unassembled WGS sequence"/>
</dbReference>
<dbReference type="InterPro" id="IPR011047">
    <property type="entry name" value="Quinoprotein_ADH-like_sf"/>
</dbReference>
<dbReference type="AlphaFoldDB" id="A0AA39GEL5"/>
<feature type="region of interest" description="Disordered" evidence="3">
    <location>
        <begin position="468"/>
        <end position="488"/>
    </location>
</feature>
<dbReference type="Gene3D" id="2.130.10.10">
    <property type="entry name" value="YVTN repeat-like/Quinoprotein amine dehydrogenase"/>
    <property type="match status" value="1"/>
</dbReference>
<organism evidence="4 5">
    <name type="scientific">Sarocladium strictum</name>
    <name type="common">Black bundle disease fungus</name>
    <name type="synonym">Acremonium strictum</name>
    <dbReference type="NCBI Taxonomy" id="5046"/>
    <lineage>
        <taxon>Eukaryota</taxon>
        <taxon>Fungi</taxon>
        <taxon>Dikarya</taxon>
        <taxon>Ascomycota</taxon>
        <taxon>Pezizomycotina</taxon>
        <taxon>Sordariomycetes</taxon>
        <taxon>Hypocreomycetidae</taxon>
        <taxon>Hypocreales</taxon>
        <taxon>Sarocladiaceae</taxon>
        <taxon>Sarocladium</taxon>
    </lineage>
</organism>
<evidence type="ECO:0000256" key="1">
    <source>
        <dbReference type="ARBA" id="ARBA00022574"/>
    </source>
</evidence>
<dbReference type="PANTHER" id="PTHR44472">
    <property type="entry name" value="DDB1- AND CUL4-ASSOCIATED FACTOR 4-RELATED"/>
    <property type="match status" value="1"/>
</dbReference>
<feature type="compositionally biased region" description="Low complexity" evidence="3">
    <location>
        <begin position="299"/>
        <end position="311"/>
    </location>
</feature>
<dbReference type="InterPro" id="IPR015943">
    <property type="entry name" value="WD40/YVTN_repeat-like_dom_sf"/>
</dbReference>
<evidence type="ECO:0000256" key="3">
    <source>
        <dbReference type="SAM" id="MobiDB-lite"/>
    </source>
</evidence>
<name>A0AA39GEL5_SARSR</name>
<keyword evidence="2" id="KW-0677">Repeat</keyword>
<keyword evidence="1" id="KW-0853">WD repeat</keyword>
<comment type="caution">
    <text evidence="4">The sequence shown here is derived from an EMBL/GenBank/DDBJ whole genome shotgun (WGS) entry which is preliminary data.</text>
</comment>
<keyword evidence="5" id="KW-1185">Reference proteome</keyword>
<gene>
    <name evidence="4" type="ORF">NLU13_7072</name>
</gene>
<dbReference type="GO" id="GO:0080008">
    <property type="term" value="C:Cul4-RING E3 ubiquitin ligase complex"/>
    <property type="evidence" value="ECO:0007669"/>
    <property type="project" value="TreeGrafter"/>
</dbReference>
<protein>
    <submittedName>
        <fullName evidence="4">Uncharacterized protein</fullName>
    </submittedName>
</protein>
<dbReference type="PANTHER" id="PTHR44472:SF1">
    <property type="entry name" value="DDB1 AND CUL4 ASSOCIATED FACTOR 4"/>
    <property type="match status" value="1"/>
</dbReference>
<evidence type="ECO:0000256" key="2">
    <source>
        <dbReference type="ARBA" id="ARBA00022737"/>
    </source>
</evidence>
<dbReference type="SUPFAM" id="SSF50998">
    <property type="entry name" value="Quinoprotein alcohol dehydrogenase-like"/>
    <property type="match status" value="1"/>
</dbReference>
<accession>A0AA39GEL5</accession>